<dbReference type="HOGENOM" id="CLU_076817_0_0_6"/>
<gene>
    <name evidence="6" type="ordered locus">Sde_1426</name>
</gene>
<keyword evidence="7" id="KW-1185">Reference proteome</keyword>
<dbReference type="AlphaFoldDB" id="Q21KU1"/>
<reference evidence="6 7" key="1">
    <citation type="journal article" date="2008" name="PLoS Genet.">
        <title>Complete genome sequence of the complex carbohydrate-degrading marine bacterium, Saccharophagus degradans strain 2-40 T.</title>
        <authorList>
            <person name="Weiner R.M."/>
            <person name="Taylor L.E.II."/>
            <person name="Henrissat B."/>
            <person name="Hauser L."/>
            <person name="Land M."/>
            <person name="Coutinho P.M."/>
            <person name="Rancurel C."/>
            <person name="Saunders E.H."/>
            <person name="Longmire A.G."/>
            <person name="Zhang H."/>
            <person name="Bayer E.A."/>
            <person name="Gilbert H.J."/>
            <person name="Larimer F."/>
            <person name="Zhulin I.B."/>
            <person name="Ekborg N.A."/>
            <person name="Lamed R."/>
            <person name="Richardson P.M."/>
            <person name="Borovok I."/>
            <person name="Hutcheson S."/>
        </authorList>
    </citation>
    <scope>NUCLEOTIDE SEQUENCE [LARGE SCALE GENOMIC DNA]</scope>
    <source>
        <strain evidence="7">2-40 / ATCC 43961 / DSM 17024</strain>
    </source>
</reference>
<keyword evidence="2" id="KW-0812">Transmembrane</keyword>
<dbReference type="STRING" id="203122.Sde_1426"/>
<dbReference type="eggNOG" id="COG3850">
    <property type="taxonomic scope" value="Bacteria"/>
</dbReference>
<proteinExistence type="predicted"/>
<sequence length="259" mass="29456">MRLALLLILSLVATDCLAFTMGDAINISGRQRMLSQRIAQTYLLKAIQPDVAHHQKRLDRAVNEFQRNLTTLQAFEEAQSLQPQLRLVANLWQDYKVLAQAPVSKESAEKLLMLSNQVLTEAHTYVQQLQTLANHSSAELVNISGRQRMLSQRIAKNYLAYYWEINKEGSLSNLFADLEEFQNKLEYLMASPYNTGEISQKLEKTMGHFEYASKGFDGEMRIQGKRLVDVTIGTTDTMLYNMDGITKLYAAVLDAEKNK</sequence>
<dbReference type="RefSeq" id="WP_011467908.1">
    <property type="nucleotide sequence ID" value="NC_007912.1"/>
</dbReference>
<name>Q21KU1_SACD2</name>
<evidence type="ECO:0000313" key="6">
    <source>
        <dbReference type="EMBL" id="ABD80688.1"/>
    </source>
</evidence>
<organism evidence="6 7">
    <name type="scientific">Saccharophagus degradans (strain 2-40 / ATCC 43961 / DSM 17024)</name>
    <dbReference type="NCBI Taxonomy" id="203122"/>
    <lineage>
        <taxon>Bacteria</taxon>
        <taxon>Pseudomonadati</taxon>
        <taxon>Pseudomonadota</taxon>
        <taxon>Gammaproteobacteria</taxon>
        <taxon>Cellvibrionales</taxon>
        <taxon>Cellvibrionaceae</taxon>
        <taxon>Saccharophagus</taxon>
    </lineage>
</organism>
<dbReference type="OrthoDB" id="952521at2"/>
<evidence type="ECO:0000259" key="5">
    <source>
        <dbReference type="Pfam" id="PF13675"/>
    </source>
</evidence>
<keyword evidence="3" id="KW-1133">Transmembrane helix</keyword>
<dbReference type="InterPro" id="IPR029095">
    <property type="entry name" value="NarX-like_N"/>
</dbReference>
<dbReference type="KEGG" id="sde:Sde_1426"/>
<dbReference type="GO" id="GO:0016020">
    <property type="term" value="C:membrane"/>
    <property type="evidence" value="ECO:0007669"/>
    <property type="project" value="UniProtKB-SubCell"/>
</dbReference>
<evidence type="ECO:0000256" key="1">
    <source>
        <dbReference type="ARBA" id="ARBA00004141"/>
    </source>
</evidence>
<evidence type="ECO:0000256" key="4">
    <source>
        <dbReference type="ARBA" id="ARBA00023136"/>
    </source>
</evidence>
<evidence type="ECO:0000256" key="2">
    <source>
        <dbReference type="ARBA" id="ARBA00022692"/>
    </source>
</evidence>
<keyword evidence="4" id="KW-0472">Membrane</keyword>
<dbReference type="InterPro" id="IPR042295">
    <property type="entry name" value="NarX-like_N_sf"/>
</dbReference>
<dbReference type="GeneID" id="98613102"/>
<dbReference type="EMBL" id="CP000282">
    <property type="protein sequence ID" value="ABD80688.1"/>
    <property type="molecule type" value="Genomic_DNA"/>
</dbReference>
<comment type="subcellular location">
    <subcellularLocation>
        <location evidence="1">Membrane</location>
        <topology evidence="1">Multi-pass membrane protein</topology>
    </subcellularLocation>
</comment>
<feature type="domain" description="NarX-like N-terminal" evidence="5">
    <location>
        <begin position="23"/>
        <end position="109"/>
    </location>
</feature>
<dbReference type="Pfam" id="PF13675">
    <property type="entry name" value="PilJ"/>
    <property type="match status" value="2"/>
</dbReference>
<evidence type="ECO:0000256" key="3">
    <source>
        <dbReference type="ARBA" id="ARBA00022989"/>
    </source>
</evidence>
<evidence type="ECO:0000313" key="7">
    <source>
        <dbReference type="Proteomes" id="UP000001947"/>
    </source>
</evidence>
<feature type="domain" description="NarX-like N-terminal" evidence="5">
    <location>
        <begin position="135"/>
        <end position="190"/>
    </location>
</feature>
<protein>
    <recommendedName>
        <fullName evidence="5">NarX-like N-terminal domain-containing protein</fullName>
    </recommendedName>
</protein>
<dbReference type="Proteomes" id="UP000001947">
    <property type="component" value="Chromosome"/>
</dbReference>
<accession>Q21KU1</accession>
<dbReference type="Gene3D" id="1.20.120.960">
    <property type="entry name" value="Histidine kinase NarX, sensor domain"/>
    <property type="match status" value="1"/>
</dbReference>